<dbReference type="Gene3D" id="1.20.1640.10">
    <property type="entry name" value="Multidrug efflux transporter AcrB transmembrane domain"/>
    <property type="match status" value="2"/>
</dbReference>
<feature type="transmembrane region" description="Helical" evidence="6">
    <location>
        <begin position="724"/>
        <end position="749"/>
    </location>
</feature>
<feature type="transmembrane region" description="Helical" evidence="6">
    <location>
        <begin position="598"/>
        <end position="616"/>
    </location>
</feature>
<evidence type="ECO:0000256" key="1">
    <source>
        <dbReference type="ARBA" id="ARBA00004651"/>
    </source>
</evidence>
<keyword evidence="5 6" id="KW-0472">Membrane</keyword>
<dbReference type="GO" id="GO:0005886">
    <property type="term" value="C:plasma membrane"/>
    <property type="evidence" value="ECO:0007669"/>
    <property type="project" value="UniProtKB-SubCell"/>
</dbReference>
<dbReference type="AlphaFoldDB" id="A0A0A2F037"/>
<name>A0A0A2F037_9PORP</name>
<evidence type="ECO:0000313" key="9">
    <source>
        <dbReference type="Proteomes" id="UP000030130"/>
    </source>
</evidence>
<feature type="transmembrane region" description="Helical" evidence="6">
    <location>
        <begin position="209"/>
        <end position="228"/>
    </location>
</feature>
<keyword evidence="3 6" id="KW-0812">Transmembrane</keyword>
<evidence type="ECO:0000256" key="5">
    <source>
        <dbReference type="ARBA" id="ARBA00023136"/>
    </source>
</evidence>
<keyword evidence="2" id="KW-1003">Cell membrane</keyword>
<evidence type="ECO:0000259" key="7">
    <source>
        <dbReference type="PROSITE" id="PS50156"/>
    </source>
</evidence>
<dbReference type="InterPro" id="IPR050545">
    <property type="entry name" value="Mycobact_MmpL"/>
</dbReference>
<feature type="transmembrane region" description="Helical" evidence="6">
    <location>
        <begin position="304"/>
        <end position="332"/>
    </location>
</feature>
<dbReference type="Pfam" id="PF03176">
    <property type="entry name" value="MMPL"/>
    <property type="match status" value="2"/>
</dbReference>
<dbReference type="PANTHER" id="PTHR33406">
    <property type="entry name" value="MEMBRANE PROTEIN MJ1562-RELATED"/>
    <property type="match status" value="1"/>
</dbReference>
<accession>A0A0A2F037</accession>
<dbReference type="Proteomes" id="UP000030130">
    <property type="component" value="Unassembled WGS sequence"/>
</dbReference>
<evidence type="ECO:0000256" key="6">
    <source>
        <dbReference type="SAM" id="Phobius"/>
    </source>
</evidence>
<evidence type="ECO:0000256" key="2">
    <source>
        <dbReference type="ARBA" id="ARBA00022475"/>
    </source>
</evidence>
<dbReference type="InterPro" id="IPR004869">
    <property type="entry name" value="MMPL_dom"/>
</dbReference>
<feature type="transmembrane region" description="Helical" evidence="6">
    <location>
        <begin position="623"/>
        <end position="645"/>
    </location>
</feature>
<feature type="transmembrane region" description="Helical" evidence="6">
    <location>
        <begin position="261"/>
        <end position="283"/>
    </location>
</feature>
<comment type="subcellular location">
    <subcellularLocation>
        <location evidence="1">Cell membrane</location>
        <topology evidence="1">Multi-pass membrane protein</topology>
    </subcellularLocation>
</comment>
<evidence type="ECO:0000313" key="8">
    <source>
        <dbReference type="EMBL" id="KGN83380.1"/>
    </source>
</evidence>
<feature type="transmembrane region" description="Helical" evidence="6">
    <location>
        <begin position="698"/>
        <end position="718"/>
    </location>
</feature>
<feature type="transmembrane region" description="Helical" evidence="6">
    <location>
        <begin position="402"/>
        <end position="422"/>
    </location>
</feature>
<feature type="transmembrane region" description="Helical" evidence="6">
    <location>
        <begin position="338"/>
        <end position="363"/>
    </location>
</feature>
<dbReference type="SUPFAM" id="SSF82866">
    <property type="entry name" value="Multidrug efflux transporter AcrB transmembrane domain"/>
    <property type="match status" value="2"/>
</dbReference>
<evidence type="ECO:0000256" key="3">
    <source>
        <dbReference type="ARBA" id="ARBA00022692"/>
    </source>
</evidence>
<feature type="domain" description="SSD" evidence="7">
    <location>
        <begin position="622"/>
        <end position="748"/>
    </location>
</feature>
<evidence type="ECO:0000256" key="4">
    <source>
        <dbReference type="ARBA" id="ARBA00022989"/>
    </source>
</evidence>
<dbReference type="PROSITE" id="PS50156">
    <property type="entry name" value="SSD"/>
    <property type="match status" value="1"/>
</dbReference>
<feature type="transmembrane region" description="Helical" evidence="6">
    <location>
        <begin position="235"/>
        <end position="255"/>
    </location>
</feature>
<gene>
    <name evidence="8" type="ORF">HR08_11100</name>
</gene>
<keyword evidence="4 6" id="KW-1133">Transmembrane helix</keyword>
<dbReference type="PANTHER" id="PTHR33406:SF13">
    <property type="entry name" value="MEMBRANE PROTEIN YDFJ"/>
    <property type="match status" value="1"/>
</dbReference>
<protein>
    <submittedName>
        <fullName evidence="8">RND transporter</fullName>
    </submittedName>
</protein>
<proteinExistence type="predicted"/>
<dbReference type="OrthoDB" id="9809027at2"/>
<organism evidence="8 9">
    <name type="scientific">Porphyromonas gulae</name>
    <dbReference type="NCBI Taxonomy" id="111105"/>
    <lineage>
        <taxon>Bacteria</taxon>
        <taxon>Pseudomonadati</taxon>
        <taxon>Bacteroidota</taxon>
        <taxon>Bacteroidia</taxon>
        <taxon>Bacteroidales</taxon>
        <taxon>Porphyromonadaceae</taxon>
        <taxon>Porphyromonas</taxon>
    </lineage>
</organism>
<dbReference type="RefSeq" id="WP_039422531.1">
    <property type="nucleotide sequence ID" value="NZ_JRAI01000089.1"/>
</dbReference>
<dbReference type="InterPro" id="IPR000731">
    <property type="entry name" value="SSD"/>
</dbReference>
<comment type="caution">
    <text evidence="8">The sequence shown here is derived from an EMBL/GenBank/DDBJ whole genome shotgun (WGS) entry which is preliminary data.</text>
</comment>
<feature type="transmembrane region" description="Helical" evidence="6">
    <location>
        <begin position="12"/>
        <end position="30"/>
    </location>
</feature>
<dbReference type="EMBL" id="JRAI01000089">
    <property type="protein sequence ID" value="KGN83380.1"/>
    <property type="molecule type" value="Genomic_DNA"/>
</dbReference>
<reference evidence="8 9" key="1">
    <citation type="submission" date="2014-08" db="EMBL/GenBank/DDBJ databases">
        <title>Porphyromonas gulae strain:COT-052_OH1451 Genome sequencing.</title>
        <authorList>
            <person name="Wallis C."/>
            <person name="Deusch O."/>
            <person name="O'Flynn C."/>
            <person name="Davis I."/>
            <person name="Jospin G."/>
            <person name="Darling A.E."/>
            <person name="Coil D.A."/>
            <person name="Alexiev A."/>
            <person name="Horsfall A."/>
            <person name="Kirkwood N."/>
            <person name="Harris S."/>
            <person name="Eisen J.A."/>
        </authorList>
    </citation>
    <scope>NUCLEOTIDE SEQUENCE [LARGE SCALE GENOMIC DNA]</scope>
    <source>
        <strain evidence="9">COT-052 OH1451</strain>
    </source>
</reference>
<sequence length="761" mass="84538">MKKLAEFVIRYRWAVIVFFLALTAFMGFQMKNASFNPDLLTYLPEDLPSRVNQKQIERMFGGTDMVMIVVQTDDVVNGKTLKRVEHFSQDMQNIKGVERVMSVFELKNVRSENDAMTVDAAVKMIPRTAEDVATIKKELAGNDLVYGSVVSKDFTTTAIIGLLEPGAKDKDVIDQVEAMIAKYPGTEKVLLGGSPYMRMQNAGMMQKDMARLIPLGLLLMMVFLFISFRQFRGVWLPILIVVMAIFTALGATPLLGWKFAVTTIILVVLLIATANSYGIHMFARYQRDNLLGNNYTAKELSVKMVTSLGAPIILSGLTTIAGLLCMLGHVLIPGGQMGVLGSIGIGLALIGSLFFIPALSSVLPKTKPRLRADNNPKSKRGIGLDRLLDFIADWVTKKPKTILALFVVISLIGAAGLLRFSINSNPAELFPDGHPAKESAQIINKELGGFFPLCVVFEGDIKDPALLKKIDDLEKKVREIPEVGTTQSIAKVTRQISRALYNKGEEGYDKIPDTYDAVSQYFELYLMSGSQRDLEKMVDFNFEKALLMIRFKELNTPVLRQCVAQIKEMVKDDPNVKLVGGNADVFTDMDKHVVSGQFLSLLISLVVVFIIISLGFKSFKAGLLQIVPLMFAMLMLFGLMGYFGIDLNFMTAFQASILIGVGVDYTIHVVWRYREERRAGYDDKEAVHRLFKATGRGIVFNAIAVIIGFVVLLFSGFLPVRFFGMMMVTIIFVCLIAAVLLVPALCMVLKPKFLRQKIHCK</sequence>
<feature type="transmembrane region" description="Helical" evidence="6">
    <location>
        <begin position="651"/>
        <end position="671"/>
    </location>
</feature>